<comment type="caution">
    <text evidence="1">The sequence shown here is derived from an EMBL/GenBank/DDBJ whole genome shotgun (WGS) entry which is preliminary data.</text>
</comment>
<accession>A0ABD2TQX3</accession>
<evidence type="ECO:0000313" key="1">
    <source>
        <dbReference type="EMBL" id="KAL3358759.1"/>
    </source>
</evidence>
<dbReference type="Proteomes" id="UP001627284">
    <property type="component" value="Unassembled WGS sequence"/>
</dbReference>
<reference evidence="1 2" key="1">
    <citation type="submission" date="2024-05" db="EMBL/GenBank/DDBJ databases">
        <title>De novo assembly of an allotetraploid wild potato.</title>
        <authorList>
            <person name="Hosaka A.J."/>
        </authorList>
    </citation>
    <scope>NUCLEOTIDE SEQUENCE [LARGE SCALE GENOMIC DNA]</scope>
    <source>
        <tissue evidence="1">Young leaves</tissue>
    </source>
</reference>
<sequence length="179" mass="20363">MTHMNITYEVMYLQGPLGCIWRTTSSEHNYCPRGGAPFTKDQYGQIIKLLNKTIIGTNEAYANATSIPKCLALLVPNCPEWIVDTGATNHKAFSLNMLDQASLAKPPYPKRVHLPNGYLFTGSVKEIGEEVDGLYFLLNQPPTMIKVSHYQLSPYYLLELEIWRSVREILVWLKQATRQ</sequence>
<proteinExistence type="predicted"/>
<keyword evidence="2" id="KW-1185">Reference proteome</keyword>
<dbReference type="AlphaFoldDB" id="A0ABD2TQX3"/>
<protein>
    <submittedName>
        <fullName evidence="1">Uncharacterized protein</fullName>
    </submittedName>
</protein>
<dbReference type="EMBL" id="JBJKTR010000009">
    <property type="protein sequence ID" value="KAL3358759.1"/>
    <property type="molecule type" value="Genomic_DNA"/>
</dbReference>
<name>A0ABD2TQX3_9SOLN</name>
<organism evidence="1 2">
    <name type="scientific">Solanum stoloniferum</name>
    <dbReference type="NCBI Taxonomy" id="62892"/>
    <lineage>
        <taxon>Eukaryota</taxon>
        <taxon>Viridiplantae</taxon>
        <taxon>Streptophyta</taxon>
        <taxon>Embryophyta</taxon>
        <taxon>Tracheophyta</taxon>
        <taxon>Spermatophyta</taxon>
        <taxon>Magnoliopsida</taxon>
        <taxon>eudicotyledons</taxon>
        <taxon>Gunneridae</taxon>
        <taxon>Pentapetalae</taxon>
        <taxon>asterids</taxon>
        <taxon>lamiids</taxon>
        <taxon>Solanales</taxon>
        <taxon>Solanaceae</taxon>
        <taxon>Solanoideae</taxon>
        <taxon>Solaneae</taxon>
        <taxon>Solanum</taxon>
    </lineage>
</organism>
<gene>
    <name evidence="1" type="ORF">AABB24_015718</name>
</gene>
<evidence type="ECO:0000313" key="2">
    <source>
        <dbReference type="Proteomes" id="UP001627284"/>
    </source>
</evidence>